<evidence type="ECO:0000256" key="8">
    <source>
        <dbReference type="PROSITE-ProRule" id="PRU10052"/>
    </source>
</evidence>
<keyword evidence="4" id="KW-0964">Secreted</keyword>
<evidence type="ECO:0000256" key="3">
    <source>
        <dbReference type="ARBA" id="ARBA00022512"/>
    </source>
</evidence>
<keyword evidence="11" id="KW-1185">Reference proteome</keyword>
<dbReference type="InterPro" id="IPR012334">
    <property type="entry name" value="Pectin_lyas_fold"/>
</dbReference>
<dbReference type="InterPro" id="IPR000743">
    <property type="entry name" value="Glyco_hydro_28"/>
</dbReference>
<gene>
    <name evidence="10" type="ORF">CKAN_00477000</name>
</gene>
<dbReference type="PROSITE" id="PS00502">
    <property type="entry name" value="POLYGALACTURONASE"/>
    <property type="match status" value="1"/>
</dbReference>
<dbReference type="InterPro" id="IPR011050">
    <property type="entry name" value="Pectin_lyase_fold/virulence"/>
</dbReference>
<dbReference type="PANTHER" id="PTHR31375">
    <property type="match status" value="1"/>
</dbReference>
<evidence type="ECO:0000256" key="1">
    <source>
        <dbReference type="ARBA" id="ARBA00004191"/>
    </source>
</evidence>
<comment type="subcellular location">
    <subcellularLocation>
        <location evidence="1">Secreted</location>
        <location evidence="1">Cell wall</location>
    </subcellularLocation>
</comment>
<proteinExistence type="inferred from homology"/>
<dbReference type="Gene3D" id="2.160.20.10">
    <property type="entry name" value="Single-stranded right-handed beta-helix, Pectin lyase-like"/>
    <property type="match status" value="2"/>
</dbReference>
<feature type="active site" evidence="8">
    <location>
        <position position="198"/>
    </location>
</feature>
<dbReference type="AlphaFoldDB" id="A0A3S3NBG2"/>
<keyword evidence="3" id="KW-0134">Cell wall</keyword>
<sequence length="258" mass="28392">MDLCMCVEFKLGVSIYFQLIKGKYRFRLCLAFTRAWKNACAWQGKMTRILIPKGIFLVGALVFEAPCKSTVIFNVKGAVKAPTDLNKFKDDVWIHFKHIHGLLITGGGTFDGQGASAWPHNYCDNNLNCKLLPTSIKLSFVNGAKVSSISSINSKFFHMNIYKSKKIKMKIGTGDDCISVGPGSYKVTITNIDCGPGHGISVGSLGRYAGEDNVMGLEVKNCVLRGTTNGLRIKTWANSSPSLTSDFLFENYFFPAAF</sequence>
<comment type="caution">
    <text evidence="10">The sequence shown here is derived from an EMBL/GenBank/DDBJ whole genome shotgun (WGS) entry which is preliminary data.</text>
</comment>
<dbReference type="EMBL" id="QPKB01000002">
    <property type="protein sequence ID" value="RWR76331.1"/>
    <property type="molecule type" value="Genomic_DNA"/>
</dbReference>
<evidence type="ECO:0000313" key="11">
    <source>
        <dbReference type="Proteomes" id="UP000283530"/>
    </source>
</evidence>
<dbReference type="GO" id="GO:0005975">
    <property type="term" value="P:carbohydrate metabolic process"/>
    <property type="evidence" value="ECO:0007669"/>
    <property type="project" value="InterPro"/>
</dbReference>
<dbReference type="GO" id="GO:0004650">
    <property type="term" value="F:polygalacturonase activity"/>
    <property type="evidence" value="ECO:0007669"/>
    <property type="project" value="InterPro"/>
</dbReference>
<evidence type="ECO:0000256" key="2">
    <source>
        <dbReference type="ARBA" id="ARBA00008834"/>
    </source>
</evidence>
<accession>A0A3S3NBG2</accession>
<evidence type="ECO:0000256" key="6">
    <source>
        <dbReference type="ARBA" id="ARBA00023295"/>
    </source>
</evidence>
<dbReference type="GO" id="GO:0071555">
    <property type="term" value="P:cell wall organization"/>
    <property type="evidence" value="ECO:0007669"/>
    <property type="project" value="UniProtKB-KW"/>
</dbReference>
<evidence type="ECO:0000256" key="4">
    <source>
        <dbReference type="ARBA" id="ARBA00022525"/>
    </source>
</evidence>
<dbReference type="OrthoDB" id="187139at2759"/>
<organism evidence="10 11">
    <name type="scientific">Cinnamomum micranthum f. kanehirae</name>
    <dbReference type="NCBI Taxonomy" id="337451"/>
    <lineage>
        <taxon>Eukaryota</taxon>
        <taxon>Viridiplantae</taxon>
        <taxon>Streptophyta</taxon>
        <taxon>Embryophyta</taxon>
        <taxon>Tracheophyta</taxon>
        <taxon>Spermatophyta</taxon>
        <taxon>Magnoliopsida</taxon>
        <taxon>Magnoliidae</taxon>
        <taxon>Laurales</taxon>
        <taxon>Lauraceae</taxon>
        <taxon>Cinnamomum</taxon>
    </lineage>
</organism>
<reference evidence="10 11" key="1">
    <citation type="journal article" date="2019" name="Nat. Plants">
        <title>Stout camphor tree genome fills gaps in understanding of flowering plant genome evolution.</title>
        <authorList>
            <person name="Chaw S.M."/>
            <person name="Liu Y.C."/>
            <person name="Wu Y.W."/>
            <person name="Wang H.Y."/>
            <person name="Lin C.I."/>
            <person name="Wu C.S."/>
            <person name="Ke H.M."/>
            <person name="Chang L.Y."/>
            <person name="Hsu C.Y."/>
            <person name="Yang H.T."/>
            <person name="Sudianto E."/>
            <person name="Hsu M.H."/>
            <person name="Wu K.P."/>
            <person name="Wang L.N."/>
            <person name="Leebens-Mack J.H."/>
            <person name="Tsai I.J."/>
        </authorList>
    </citation>
    <scope>NUCLEOTIDE SEQUENCE [LARGE SCALE GENOMIC DNA]</scope>
    <source>
        <strain evidence="11">cv. Chaw 1501</strain>
        <tissue evidence="10">Young leaves</tissue>
    </source>
</reference>
<dbReference type="Proteomes" id="UP000283530">
    <property type="component" value="Unassembled WGS sequence"/>
</dbReference>
<keyword evidence="5 9" id="KW-0378">Hydrolase</keyword>
<evidence type="ECO:0000256" key="5">
    <source>
        <dbReference type="ARBA" id="ARBA00022801"/>
    </source>
</evidence>
<comment type="similarity">
    <text evidence="2 9">Belongs to the glycosyl hydrolase 28 family.</text>
</comment>
<evidence type="ECO:0000256" key="7">
    <source>
        <dbReference type="ARBA" id="ARBA00023316"/>
    </source>
</evidence>
<dbReference type="SUPFAM" id="SSF51126">
    <property type="entry name" value="Pectin lyase-like"/>
    <property type="match status" value="1"/>
</dbReference>
<keyword evidence="6 9" id="KW-0326">Glycosidase</keyword>
<protein>
    <submittedName>
        <fullName evidence="10">Glycoside hydrolase</fullName>
    </submittedName>
</protein>
<dbReference type="STRING" id="337451.A0A3S3NBG2"/>
<name>A0A3S3NBG2_9MAGN</name>
<evidence type="ECO:0000256" key="9">
    <source>
        <dbReference type="RuleBase" id="RU361169"/>
    </source>
</evidence>
<keyword evidence="7" id="KW-0961">Cell wall biogenesis/degradation</keyword>
<evidence type="ECO:0000313" key="10">
    <source>
        <dbReference type="EMBL" id="RWR76331.1"/>
    </source>
</evidence>
<dbReference type="Pfam" id="PF00295">
    <property type="entry name" value="Glyco_hydro_28"/>
    <property type="match status" value="1"/>
</dbReference>